<evidence type="ECO:0000256" key="2">
    <source>
        <dbReference type="ARBA" id="ARBA00022771"/>
    </source>
</evidence>
<dbReference type="KEGG" id="qsa:O6P43_009855"/>
<sequence length="458" mass="52776">MLSYGELSHGFSEGSSPVASHQPNAIDDINDHVDVDENEIDSTLPSQKRKKTSDAWNHFQKKKIDGEYCAICNYCQKKLSGKSANGTNHLLRHVNSCPERKEANKEPNKTEKQKEIPFDQEKSRMDLAKMIIVHGYPLSMVDYVGFRKFIHGLQPAFKMVSRNTVKADIMKIYDYEKDNTLKLIKSSQSKVALTCDMWTASNQRKGFMAITAHFIDLSWSLQSRLLRFVYVPCPHANEVLCDVLVDCIIDWNIDKNISTITLDNCSTNDALIDTLKSNLNLSSFILNGDLLHMRCAAYILNLIVKYGLEVIKDSIERIRESVAYWTATPKREEKFEEVYRQCRVSCSKKLGLDCPTRWNSTYLMLHTALVFKDVFSRLKQREIQYKIEIKEEEWGFAKDICGKLKIFYNITELFSGTKYPTSNNFFHNVCNIRLVLKEWQASTDTKIKEMAAKSDFQV</sequence>
<keyword evidence="4" id="KW-0805">Transcription regulation</keyword>
<keyword evidence="5" id="KW-0238">DNA-binding</keyword>
<keyword evidence="3" id="KW-0862">Zinc</keyword>
<feature type="region of interest" description="Disordered" evidence="8">
    <location>
        <begin position="95"/>
        <end position="115"/>
    </location>
</feature>
<dbReference type="SUPFAM" id="SSF57667">
    <property type="entry name" value="beta-beta-alpha zinc fingers"/>
    <property type="match status" value="1"/>
</dbReference>
<evidence type="ECO:0000256" key="4">
    <source>
        <dbReference type="ARBA" id="ARBA00023015"/>
    </source>
</evidence>
<evidence type="ECO:0000256" key="7">
    <source>
        <dbReference type="PROSITE-ProRule" id="PRU00027"/>
    </source>
</evidence>
<evidence type="ECO:0000256" key="3">
    <source>
        <dbReference type="ARBA" id="ARBA00022833"/>
    </source>
</evidence>
<evidence type="ECO:0000256" key="1">
    <source>
        <dbReference type="ARBA" id="ARBA00022723"/>
    </source>
</evidence>
<organism evidence="10 11">
    <name type="scientific">Quillaja saponaria</name>
    <name type="common">Soap bark tree</name>
    <dbReference type="NCBI Taxonomy" id="32244"/>
    <lineage>
        <taxon>Eukaryota</taxon>
        <taxon>Viridiplantae</taxon>
        <taxon>Streptophyta</taxon>
        <taxon>Embryophyta</taxon>
        <taxon>Tracheophyta</taxon>
        <taxon>Spermatophyta</taxon>
        <taxon>Magnoliopsida</taxon>
        <taxon>eudicotyledons</taxon>
        <taxon>Gunneridae</taxon>
        <taxon>Pentapetalae</taxon>
        <taxon>rosids</taxon>
        <taxon>fabids</taxon>
        <taxon>Fabales</taxon>
        <taxon>Quillajaceae</taxon>
        <taxon>Quillaja</taxon>
    </lineage>
</organism>
<dbReference type="InterPro" id="IPR012337">
    <property type="entry name" value="RNaseH-like_sf"/>
</dbReference>
<evidence type="ECO:0000313" key="11">
    <source>
        <dbReference type="Proteomes" id="UP001163823"/>
    </source>
</evidence>
<comment type="caution">
    <text evidence="10">The sequence shown here is derived from an EMBL/GenBank/DDBJ whole genome shotgun (WGS) entry which is preliminary data.</text>
</comment>
<dbReference type="InterPro" id="IPR052035">
    <property type="entry name" value="ZnF_BED_domain_contain"/>
</dbReference>
<dbReference type="InterPro" id="IPR025525">
    <property type="entry name" value="hAT-like_transposase_RNase-H"/>
</dbReference>
<evidence type="ECO:0000256" key="8">
    <source>
        <dbReference type="SAM" id="MobiDB-lite"/>
    </source>
</evidence>
<keyword evidence="6" id="KW-0804">Transcription</keyword>
<dbReference type="AlphaFoldDB" id="A0AAD7VDP9"/>
<keyword evidence="11" id="KW-1185">Reference proteome</keyword>
<evidence type="ECO:0000313" key="10">
    <source>
        <dbReference type="EMBL" id="KAJ7971888.1"/>
    </source>
</evidence>
<dbReference type="SUPFAM" id="SSF53098">
    <property type="entry name" value="Ribonuclease H-like"/>
    <property type="match status" value="1"/>
</dbReference>
<gene>
    <name evidence="10" type="ORF">O6P43_009855</name>
</gene>
<evidence type="ECO:0000259" key="9">
    <source>
        <dbReference type="PROSITE" id="PS50808"/>
    </source>
</evidence>
<accession>A0AAD7VDP9</accession>
<evidence type="ECO:0000256" key="5">
    <source>
        <dbReference type="ARBA" id="ARBA00023125"/>
    </source>
</evidence>
<dbReference type="InterPro" id="IPR003656">
    <property type="entry name" value="Znf_BED"/>
</dbReference>
<dbReference type="InterPro" id="IPR036236">
    <property type="entry name" value="Znf_C2H2_sf"/>
</dbReference>
<feature type="domain" description="BED-type" evidence="9">
    <location>
        <begin position="50"/>
        <end position="104"/>
    </location>
</feature>
<name>A0AAD7VDP9_QUISA</name>
<feature type="compositionally biased region" description="Polar residues" evidence="8">
    <location>
        <begin position="13"/>
        <end position="23"/>
    </location>
</feature>
<dbReference type="Pfam" id="PF02892">
    <property type="entry name" value="zf-BED"/>
    <property type="match status" value="1"/>
</dbReference>
<dbReference type="PANTHER" id="PTHR46481:SF11">
    <property type="entry name" value="ZINC FINGER BED DOMAIN-CONTAINING PROTEIN RICESLEEPER 2-LIKE"/>
    <property type="match status" value="1"/>
</dbReference>
<protein>
    <submittedName>
        <fullName evidence="10">Zinc finger BED domain-containing protein RICESLEEPER 2-like</fullName>
    </submittedName>
</protein>
<dbReference type="EMBL" id="JARAOO010000004">
    <property type="protein sequence ID" value="KAJ7971888.1"/>
    <property type="molecule type" value="Genomic_DNA"/>
</dbReference>
<dbReference type="Proteomes" id="UP001163823">
    <property type="component" value="Chromosome 4"/>
</dbReference>
<reference evidence="10" key="1">
    <citation type="journal article" date="2023" name="Science">
        <title>Elucidation of the pathway for biosynthesis of saponin adjuvants from the soapbark tree.</title>
        <authorList>
            <person name="Reed J."/>
            <person name="Orme A."/>
            <person name="El-Demerdash A."/>
            <person name="Owen C."/>
            <person name="Martin L.B.B."/>
            <person name="Misra R.C."/>
            <person name="Kikuchi S."/>
            <person name="Rejzek M."/>
            <person name="Martin A.C."/>
            <person name="Harkess A."/>
            <person name="Leebens-Mack J."/>
            <person name="Louveau T."/>
            <person name="Stephenson M.J."/>
            <person name="Osbourn A."/>
        </authorList>
    </citation>
    <scope>NUCLEOTIDE SEQUENCE</scope>
    <source>
        <strain evidence="10">S10</strain>
    </source>
</reference>
<proteinExistence type="predicted"/>
<keyword evidence="2 7" id="KW-0863">Zinc-finger</keyword>
<dbReference type="PANTHER" id="PTHR46481">
    <property type="entry name" value="ZINC FINGER BED DOMAIN-CONTAINING PROTEIN 4"/>
    <property type="match status" value="1"/>
</dbReference>
<dbReference type="SMART" id="SM00614">
    <property type="entry name" value="ZnF_BED"/>
    <property type="match status" value="1"/>
</dbReference>
<dbReference type="GO" id="GO:0003677">
    <property type="term" value="F:DNA binding"/>
    <property type="evidence" value="ECO:0007669"/>
    <property type="project" value="UniProtKB-KW"/>
</dbReference>
<dbReference type="PROSITE" id="PS50808">
    <property type="entry name" value="ZF_BED"/>
    <property type="match status" value="1"/>
</dbReference>
<evidence type="ECO:0000256" key="6">
    <source>
        <dbReference type="ARBA" id="ARBA00023163"/>
    </source>
</evidence>
<dbReference type="GO" id="GO:0008270">
    <property type="term" value="F:zinc ion binding"/>
    <property type="evidence" value="ECO:0007669"/>
    <property type="project" value="UniProtKB-KW"/>
</dbReference>
<feature type="region of interest" description="Disordered" evidence="8">
    <location>
        <begin position="1"/>
        <end position="26"/>
    </location>
</feature>
<dbReference type="Pfam" id="PF14372">
    <property type="entry name" value="hAT-like_RNase-H"/>
    <property type="match status" value="1"/>
</dbReference>
<keyword evidence="1" id="KW-0479">Metal-binding</keyword>
<feature type="compositionally biased region" description="Basic and acidic residues" evidence="8">
    <location>
        <begin position="98"/>
        <end position="115"/>
    </location>
</feature>